<name>A0A160INQ7_9BACL</name>
<dbReference type="AlphaFoldDB" id="A0A160INQ7"/>
<dbReference type="Proteomes" id="UP000076623">
    <property type="component" value="Chromosome"/>
</dbReference>
<dbReference type="STRING" id="1221500.ABE65_010460"/>
<gene>
    <name evidence="1" type="ORF">ABE65_010460</name>
</gene>
<reference evidence="1 2" key="1">
    <citation type="submission" date="2016-04" db="EMBL/GenBank/DDBJ databases">
        <title>Complete genome sequence of Fictibacillus phosphorivorans G25-29, a strain toxic to nematodes.</title>
        <authorList>
            <person name="Zheng Z."/>
        </authorList>
    </citation>
    <scope>NUCLEOTIDE SEQUENCE [LARGE SCALE GENOMIC DNA]</scope>
    <source>
        <strain evidence="1 2">G25-29</strain>
    </source>
</reference>
<dbReference type="EMBL" id="CP015378">
    <property type="protein sequence ID" value="ANC77202.1"/>
    <property type="molecule type" value="Genomic_DNA"/>
</dbReference>
<accession>A0A160INQ7</accession>
<sequence>MAVYTPVKEIKIQANHGKKNTYYIVGYSYMDWDGKGKDIRPAIYIMMEYNGVRNYHLVANITTDKNQDGKSDFDNVMAAVDELRKEFNI</sequence>
<evidence type="ECO:0000313" key="2">
    <source>
        <dbReference type="Proteomes" id="UP000076623"/>
    </source>
</evidence>
<evidence type="ECO:0000313" key="1">
    <source>
        <dbReference type="EMBL" id="ANC77202.1"/>
    </source>
</evidence>
<dbReference type="RefSeq" id="WP_066394479.1">
    <property type="nucleotide sequence ID" value="NZ_CP015378.1"/>
</dbReference>
<protein>
    <submittedName>
        <fullName evidence="1">Uncharacterized protein</fullName>
    </submittedName>
</protein>
<proteinExistence type="predicted"/>
<keyword evidence="2" id="KW-1185">Reference proteome</keyword>
<organism evidence="1 2">
    <name type="scientific">Fictibacillus phosphorivorans</name>
    <dbReference type="NCBI Taxonomy" id="1221500"/>
    <lineage>
        <taxon>Bacteria</taxon>
        <taxon>Bacillati</taxon>
        <taxon>Bacillota</taxon>
        <taxon>Bacilli</taxon>
        <taxon>Bacillales</taxon>
        <taxon>Fictibacillaceae</taxon>
        <taxon>Fictibacillus</taxon>
    </lineage>
</organism>
<dbReference type="KEGG" id="fpn:ABE65_010460"/>